<sequence>MLASSFFSQSTKNLPTTQTRIVHRSSVMERKQHFVLVHNAYHGAWIWFKLKPSLNPPATVSLTVDLAASGIDPRPIQAVDSFDEYSQPLIETLESLPENEEVILVGFSFGGINIAYAADKFPAKIKVLVFVNAFLPDTTHVPSHVLDKYMETPGDFEDCEFSSHETRNGTMSLLKMGPKFMKNRLYQECSVQDYELAKTLHRQGSFFKEDLAKKEKFSEEGYGSVRRVYIMGKEDKAIPCDFIRWMIDNFNVSKVYEIDGGDHMVMLSKPQQLFECLSTIAVDSN</sequence>
<dbReference type="SUPFAM" id="SSF53474">
    <property type="entry name" value="alpha/beta-Hydrolases"/>
    <property type="match status" value="1"/>
</dbReference>
<dbReference type="OrthoDB" id="408373at2759"/>
<dbReference type="Proteomes" id="UP000886595">
    <property type="component" value="Unassembled WGS sequence"/>
</dbReference>
<dbReference type="Gene3D" id="3.40.50.1820">
    <property type="entry name" value="alpha/beta hydrolase"/>
    <property type="match status" value="1"/>
</dbReference>
<gene>
    <name evidence="2" type="ORF">Bca52824_056783</name>
</gene>
<dbReference type="Pfam" id="PF00561">
    <property type="entry name" value="Abhydrolase_1"/>
    <property type="match status" value="1"/>
</dbReference>
<reference evidence="2 3" key="1">
    <citation type="submission" date="2020-02" db="EMBL/GenBank/DDBJ databases">
        <authorList>
            <person name="Ma Q."/>
            <person name="Huang Y."/>
            <person name="Song X."/>
            <person name="Pei D."/>
        </authorList>
    </citation>
    <scope>NUCLEOTIDE SEQUENCE [LARGE SCALE GENOMIC DNA]</scope>
    <source>
        <strain evidence="2">Sxm20200214</strain>
        <tissue evidence="2">Leaf</tissue>
    </source>
</reference>
<dbReference type="GO" id="GO:0009694">
    <property type="term" value="P:jasmonic acid metabolic process"/>
    <property type="evidence" value="ECO:0007669"/>
    <property type="project" value="TreeGrafter"/>
</dbReference>
<feature type="domain" description="AB hydrolase-1" evidence="1">
    <location>
        <begin position="33"/>
        <end position="270"/>
    </location>
</feature>
<organism evidence="2 3">
    <name type="scientific">Brassica carinata</name>
    <name type="common">Ethiopian mustard</name>
    <name type="synonym">Abyssinian cabbage</name>
    <dbReference type="NCBI Taxonomy" id="52824"/>
    <lineage>
        <taxon>Eukaryota</taxon>
        <taxon>Viridiplantae</taxon>
        <taxon>Streptophyta</taxon>
        <taxon>Embryophyta</taxon>
        <taxon>Tracheophyta</taxon>
        <taxon>Spermatophyta</taxon>
        <taxon>Magnoliopsida</taxon>
        <taxon>eudicotyledons</taxon>
        <taxon>Gunneridae</taxon>
        <taxon>Pentapetalae</taxon>
        <taxon>rosids</taxon>
        <taxon>malvids</taxon>
        <taxon>Brassicales</taxon>
        <taxon>Brassicaceae</taxon>
        <taxon>Brassiceae</taxon>
        <taxon>Brassica</taxon>
    </lineage>
</organism>
<dbReference type="GO" id="GO:0080031">
    <property type="term" value="F:methyl salicylate esterase activity"/>
    <property type="evidence" value="ECO:0007669"/>
    <property type="project" value="TreeGrafter"/>
</dbReference>
<comment type="caution">
    <text evidence="2">The sequence shown here is derived from an EMBL/GenBank/DDBJ whole genome shotgun (WGS) entry which is preliminary data.</text>
</comment>
<accession>A0A8X7QR51</accession>
<dbReference type="InterPro" id="IPR029058">
    <property type="entry name" value="AB_hydrolase_fold"/>
</dbReference>
<dbReference type="InterPro" id="IPR045889">
    <property type="entry name" value="MES/HNL"/>
</dbReference>
<protein>
    <recommendedName>
        <fullName evidence="1">AB hydrolase-1 domain-containing protein</fullName>
    </recommendedName>
</protein>
<dbReference type="PANTHER" id="PTHR10992:SF1013">
    <property type="entry name" value="ALPHA-HYDROXYNITRILE LYASE"/>
    <property type="match status" value="1"/>
</dbReference>
<dbReference type="GO" id="GO:0009696">
    <property type="term" value="P:salicylic acid metabolic process"/>
    <property type="evidence" value="ECO:0007669"/>
    <property type="project" value="TreeGrafter"/>
</dbReference>
<dbReference type="InterPro" id="IPR000073">
    <property type="entry name" value="AB_hydrolase_1"/>
</dbReference>
<dbReference type="GO" id="GO:0080032">
    <property type="term" value="F:methyl jasmonate esterase activity"/>
    <property type="evidence" value="ECO:0007669"/>
    <property type="project" value="TreeGrafter"/>
</dbReference>
<dbReference type="AlphaFoldDB" id="A0A8X7QR51"/>
<evidence type="ECO:0000313" key="2">
    <source>
        <dbReference type="EMBL" id="KAG2274228.1"/>
    </source>
</evidence>
<evidence type="ECO:0000259" key="1">
    <source>
        <dbReference type="Pfam" id="PF00561"/>
    </source>
</evidence>
<dbReference type="EMBL" id="JAAMPC010000012">
    <property type="protein sequence ID" value="KAG2274228.1"/>
    <property type="molecule type" value="Genomic_DNA"/>
</dbReference>
<keyword evidence="3" id="KW-1185">Reference proteome</keyword>
<dbReference type="FunFam" id="3.40.50.1820:FF:000051">
    <property type="entry name" value="(S)-hydroxynitrile lyase"/>
    <property type="match status" value="1"/>
</dbReference>
<proteinExistence type="predicted"/>
<evidence type="ECO:0000313" key="3">
    <source>
        <dbReference type="Proteomes" id="UP000886595"/>
    </source>
</evidence>
<name>A0A8X7QR51_BRACI</name>
<dbReference type="GO" id="GO:0080030">
    <property type="term" value="F:methyl indole-3-acetate esterase activity"/>
    <property type="evidence" value="ECO:0007669"/>
    <property type="project" value="TreeGrafter"/>
</dbReference>
<dbReference type="PANTHER" id="PTHR10992">
    <property type="entry name" value="METHYLESTERASE FAMILY MEMBER"/>
    <property type="match status" value="1"/>
</dbReference>